<dbReference type="FunFam" id="3.40.50.300:FF:000008">
    <property type="entry name" value="ATP-dependent RNA helicase RhlB"/>
    <property type="match status" value="1"/>
</dbReference>
<evidence type="ECO:0000256" key="7">
    <source>
        <dbReference type="ARBA" id="ARBA00022801"/>
    </source>
</evidence>
<dbReference type="PROSITE" id="PS51194">
    <property type="entry name" value="HELICASE_CTER"/>
    <property type="match status" value="1"/>
</dbReference>
<dbReference type="OrthoDB" id="196131at2759"/>
<evidence type="ECO:0000256" key="11">
    <source>
        <dbReference type="ARBA" id="ARBA00037449"/>
    </source>
</evidence>
<keyword evidence="5" id="KW-0698">rRNA processing</keyword>
<dbReference type="SUPFAM" id="SSF52540">
    <property type="entry name" value="P-loop containing nucleoside triphosphate hydrolases"/>
    <property type="match status" value="1"/>
</dbReference>
<evidence type="ECO:0000256" key="12">
    <source>
        <dbReference type="ARBA" id="ARBA00047984"/>
    </source>
</evidence>
<comment type="similarity">
    <text evidence="2">Belongs to the DEAD box helicase family. DDX5/DBP2 subfamily.</text>
</comment>
<dbReference type="CDD" id="cd00268">
    <property type="entry name" value="DEADc"/>
    <property type="match status" value="1"/>
</dbReference>
<dbReference type="AlphaFoldDB" id="A0A8H3F3F6"/>
<dbReference type="InterPro" id="IPR000629">
    <property type="entry name" value="RNA-helicase_DEAD-box_CS"/>
</dbReference>
<dbReference type="GO" id="GO:0003724">
    <property type="term" value="F:RNA helicase activity"/>
    <property type="evidence" value="ECO:0007669"/>
    <property type="project" value="UniProtKB-EC"/>
</dbReference>
<proteinExistence type="inferred from homology"/>
<evidence type="ECO:0000256" key="13">
    <source>
        <dbReference type="RuleBase" id="RU000492"/>
    </source>
</evidence>
<evidence type="ECO:0000259" key="15">
    <source>
        <dbReference type="PROSITE" id="PS51192"/>
    </source>
</evidence>
<dbReference type="SMART" id="SM00490">
    <property type="entry name" value="HELICc"/>
    <property type="match status" value="1"/>
</dbReference>
<feature type="compositionally biased region" description="Polar residues" evidence="14">
    <location>
        <begin position="111"/>
        <end position="128"/>
    </location>
</feature>
<feature type="compositionally biased region" description="Basic and acidic residues" evidence="14">
    <location>
        <begin position="39"/>
        <end position="50"/>
    </location>
</feature>
<protein>
    <recommendedName>
        <fullName evidence="3">RNA helicase</fullName>
        <ecNumber evidence="3">3.6.4.13</ecNumber>
    </recommendedName>
</protein>
<keyword evidence="9 13" id="KW-0067">ATP-binding</keyword>
<feature type="domain" description="Helicase C-terminal" evidence="16">
    <location>
        <begin position="457"/>
        <end position="611"/>
    </location>
</feature>
<dbReference type="InterPro" id="IPR011545">
    <property type="entry name" value="DEAD/DEAH_box_helicase_dom"/>
</dbReference>
<dbReference type="Gene3D" id="3.40.50.300">
    <property type="entry name" value="P-loop containing nucleotide triphosphate hydrolases"/>
    <property type="match status" value="2"/>
</dbReference>
<feature type="region of interest" description="Disordered" evidence="14">
    <location>
        <begin position="1"/>
        <end position="67"/>
    </location>
</feature>
<evidence type="ECO:0000256" key="14">
    <source>
        <dbReference type="SAM" id="MobiDB-lite"/>
    </source>
</evidence>
<feature type="domain" description="Helicase ATP-binding" evidence="15">
    <location>
        <begin position="251"/>
        <end position="425"/>
    </location>
</feature>
<reference evidence="17" key="1">
    <citation type="submission" date="2021-03" db="EMBL/GenBank/DDBJ databases">
        <authorList>
            <person name="Tagirdzhanova G."/>
        </authorList>
    </citation>
    <scope>NUCLEOTIDE SEQUENCE</scope>
</reference>
<evidence type="ECO:0000256" key="1">
    <source>
        <dbReference type="ARBA" id="ARBA00004604"/>
    </source>
</evidence>
<feature type="compositionally biased region" description="Basic and acidic residues" evidence="14">
    <location>
        <begin position="90"/>
        <end position="100"/>
    </location>
</feature>
<dbReference type="GO" id="GO:0016787">
    <property type="term" value="F:hydrolase activity"/>
    <property type="evidence" value="ECO:0007669"/>
    <property type="project" value="UniProtKB-KW"/>
</dbReference>
<keyword evidence="8 13" id="KW-0347">Helicase</keyword>
<accession>A0A8H3F3F6</accession>
<evidence type="ECO:0000256" key="2">
    <source>
        <dbReference type="ARBA" id="ARBA00009334"/>
    </source>
</evidence>
<name>A0A8H3F3F6_9LECA</name>
<gene>
    <name evidence="17" type="primary">DBP3</name>
    <name evidence="17" type="ORF">ALECFALPRED_000237</name>
</gene>
<dbReference type="InterPro" id="IPR044742">
    <property type="entry name" value="DEAD/DEAH_RhlB"/>
</dbReference>
<evidence type="ECO:0000259" key="16">
    <source>
        <dbReference type="PROSITE" id="PS51194"/>
    </source>
</evidence>
<keyword evidence="10" id="KW-0539">Nucleus</keyword>
<sequence>MTEALARTVPTNRRDPTKKSKKRRREDVSKKAIGNGDDGGSKASKEERREAKRLKKLAKEPGAGQWADEVLPINTVAGGVEKAAANADQSDSKLSKESRKEAKRLKKLATGQETGTAAVQDEPTSNGVNGVDSAADKAARKAEKARLKAEKKSAKADSGDSNAIQTVAISATNGLTKPLNGYVEDSALTDLPQSEIDDFLSTNFITISDPTSSISLRPMTQFSHLPSHPTPYHSSPFTTFKTPTPIQSAAWPFLLSGRDVIGVAETGSGKTLAFGVPCIRSITSSSRPKGPPARAVIVSPTRELAAQIHTQIETLASPARLSTVCVYGGVPKDLQRLALKTAHIVVATPGRLNDLIDEGSADLRNVDYVVLDEADRMLDKGFEDEIRKIIASTAPAGRQTLMFTATWPPSVRALASTFMKSPVHISIGADNPTGELRANAKITQRVEVVDPRQKETRLLQLLQQHQGAAGAKQNDRILVFCLYKKEAARIESFLRARGGGGIKVAGIHGDLSQEKRTAALAAFKSGACPLLVATDVAARGLDIPAVKAVINVTFPLTVEDYVHRIGRTGRAGADGLAITLFTEHDKAQSGALINVLRAAGQEIPEELLRFGTTVKKKGHEAYGAFYKDPGVGGKKEGTKIKFD</sequence>
<evidence type="ECO:0000313" key="18">
    <source>
        <dbReference type="Proteomes" id="UP000664203"/>
    </source>
</evidence>
<feature type="compositionally biased region" description="Basic and acidic residues" evidence="14">
    <location>
        <begin position="134"/>
        <end position="158"/>
    </location>
</feature>
<evidence type="ECO:0000256" key="5">
    <source>
        <dbReference type="ARBA" id="ARBA00022552"/>
    </source>
</evidence>
<dbReference type="EMBL" id="CAJPDR010000100">
    <property type="protein sequence ID" value="CAF9917476.1"/>
    <property type="molecule type" value="Genomic_DNA"/>
</dbReference>
<dbReference type="SMART" id="SM00487">
    <property type="entry name" value="DEXDc"/>
    <property type="match status" value="1"/>
</dbReference>
<dbReference type="PANTHER" id="PTHR47958">
    <property type="entry name" value="ATP-DEPENDENT RNA HELICASE DBP3"/>
    <property type="match status" value="1"/>
</dbReference>
<keyword evidence="18" id="KW-1185">Reference proteome</keyword>
<evidence type="ECO:0000256" key="4">
    <source>
        <dbReference type="ARBA" id="ARBA00022517"/>
    </source>
</evidence>
<evidence type="ECO:0000256" key="9">
    <source>
        <dbReference type="ARBA" id="ARBA00022840"/>
    </source>
</evidence>
<keyword evidence="6 13" id="KW-0547">Nucleotide-binding</keyword>
<dbReference type="Pfam" id="PF00270">
    <property type="entry name" value="DEAD"/>
    <property type="match status" value="1"/>
</dbReference>
<dbReference type="GO" id="GO:0005524">
    <property type="term" value="F:ATP binding"/>
    <property type="evidence" value="ECO:0007669"/>
    <property type="project" value="UniProtKB-KW"/>
</dbReference>
<comment type="caution">
    <text evidence="17">The sequence shown here is derived from an EMBL/GenBank/DDBJ whole genome shotgun (WGS) entry which is preliminary data.</text>
</comment>
<evidence type="ECO:0000256" key="8">
    <source>
        <dbReference type="ARBA" id="ARBA00022806"/>
    </source>
</evidence>
<keyword evidence="7 13" id="KW-0378">Hydrolase</keyword>
<dbReference type="CDD" id="cd18787">
    <property type="entry name" value="SF2_C_DEAD"/>
    <property type="match status" value="1"/>
</dbReference>
<dbReference type="GO" id="GO:0003676">
    <property type="term" value="F:nucleic acid binding"/>
    <property type="evidence" value="ECO:0007669"/>
    <property type="project" value="InterPro"/>
</dbReference>
<dbReference type="Proteomes" id="UP000664203">
    <property type="component" value="Unassembled WGS sequence"/>
</dbReference>
<evidence type="ECO:0000256" key="6">
    <source>
        <dbReference type="ARBA" id="ARBA00022741"/>
    </source>
</evidence>
<dbReference type="PROSITE" id="PS00039">
    <property type="entry name" value="DEAD_ATP_HELICASE"/>
    <property type="match status" value="1"/>
</dbReference>
<keyword evidence="4" id="KW-0690">Ribosome biogenesis</keyword>
<comment type="function">
    <text evidence="11">ATP-dependent RNA helicase required for 60S ribosomal subunit synthesis. Involved in efficient pre-rRNA processing, predominantly at site A3, which is necessary for the normal formation of 25S and 5.8S rRNAs.</text>
</comment>
<comment type="subcellular location">
    <subcellularLocation>
        <location evidence="1">Nucleus</location>
        <location evidence="1">Nucleolus</location>
    </subcellularLocation>
</comment>
<dbReference type="InterPro" id="IPR027417">
    <property type="entry name" value="P-loop_NTPase"/>
</dbReference>
<evidence type="ECO:0000313" key="17">
    <source>
        <dbReference type="EMBL" id="CAF9917476.1"/>
    </source>
</evidence>
<feature type="region of interest" description="Disordered" evidence="14">
    <location>
        <begin position="82"/>
        <end position="158"/>
    </location>
</feature>
<evidence type="ECO:0000256" key="10">
    <source>
        <dbReference type="ARBA" id="ARBA00023242"/>
    </source>
</evidence>
<evidence type="ECO:0000256" key="3">
    <source>
        <dbReference type="ARBA" id="ARBA00012552"/>
    </source>
</evidence>
<dbReference type="InterPro" id="IPR014001">
    <property type="entry name" value="Helicase_ATP-bd"/>
</dbReference>
<dbReference type="Pfam" id="PF00271">
    <property type="entry name" value="Helicase_C"/>
    <property type="match status" value="1"/>
</dbReference>
<dbReference type="EC" id="3.6.4.13" evidence="3"/>
<dbReference type="InterPro" id="IPR001650">
    <property type="entry name" value="Helicase_C-like"/>
</dbReference>
<comment type="catalytic activity">
    <reaction evidence="12">
        <text>ATP + H2O = ADP + phosphate + H(+)</text>
        <dbReference type="Rhea" id="RHEA:13065"/>
        <dbReference type="ChEBI" id="CHEBI:15377"/>
        <dbReference type="ChEBI" id="CHEBI:15378"/>
        <dbReference type="ChEBI" id="CHEBI:30616"/>
        <dbReference type="ChEBI" id="CHEBI:43474"/>
        <dbReference type="ChEBI" id="CHEBI:456216"/>
        <dbReference type="EC" id="3.6.4.13"/>
    </reaction>
</comment>
<organism evidence="17 18">
    <name type="scientific">Alectoria fallacina</name>
    <dbReference type="NCBI Taxonomy" id="1903189"/>
    <lineage>
        <taxon>Eukaryota</taxon>
        <taxon>Fungi</taxon>
        <taxon>Dikarya</taxon>
        <taxon>Ascomycota</taxon>
        <taxon>Pezizomycotina</taxon>
        <taxon>Lecanoromycetes</taxon>
        <taxon>OSLEUM clade</taxon>
        <taxon>Lecanoromycetidae</taxon>
        <taxon>Lecanorales</taxon>
        <taxon>Lecanorineae</taxon>
        <taxon>Parmeliaceae</taxon>
        <taxon>Alectoria</taxon>
    </lineage>
</organism>
<dbReference type="PROSITE" id="PS51192">
    <property type="entry name" value="HELICASE_ATP_BIND_1"/>
    <property type="match status" value="1"/>
</dbReference>